<gene>
    <name evidence="1" type="ordered locus">VV1579</name>
</gene>
<dbReference type="EMBL" id="BA000037">
    <property type="protein sequence ID" value="BAC94344.1"/>
    <property type="molecule type" value="Genomic_DNA"/>
</dbReference>
<dbReference type="KEGG" id="vvy:VV1579"/>
<proteinExistence type="predicted"/>
<dbReference type="AlphaFoldDB" id="Q7ML47"/>
<sequence length="51" mass="5620">MLTLMIFSGSACADIELISKSADVAIEAILFTRMTLVLFVHVRWVCSLSES</sequence>
<dbReference type="Proteomes" id="UP000002675">
    <property type="component" value="Chromosome I"/>
</dbReference>
<dbReference type="HOGENOM" id="CLU_3105294_0_0_6"/>
<evidence type="ECO:0000313" key="1">
    <source>
        <dbReference type="EMBL" id="BAC94344.1"/>
    </source>
</evidence>
<protein>
    <submittedName>
        <fullName evidence="1">Uncharacterized protein</fullName>
    </submittedName>
</protein>
<reference evidence="1 2" key="1">
    <citation type="journal article" date="2003" name="Genome Res.">
        <title>Comparative genome analysis of Vibrio vulnificus, a marine pathogen.</title>
        <authorList>
            <person name="Chen C.Y."/>
            <person name="Wu K.M."/>
            <person name="Chang Y.C."/>
            <person name="Chang C.H."/>
            <person name="Tsai H.C."/>
            <person name="Liao T.L."/>
            <person name="Liu Y.M."/>
            <person name="Chen H.J."/>
            <person name="Shen A.B."/>
            <person name="Li J.C."/>
            <person name="Su T.L."/>
            <person name="Shao C.P."/>
            <person name="Lee C.T."/>
            <person name="Hor L.I."/>
            <person name="Tsai S.F."/>
        </authorList>
    </citation>
    <scope>NUCLEOTIDE SEQUENCE [LARGE SCALE GENOMIC DNA]</scope>
    <source>
        <strain evidence="1 2">YJ016</strain>
    </source>
</reference>
<evidence type="ECO:0000313" key="2">
    <source>
        <dbReference type="Proteomes" id="UP000002675"/>
    </source>
</evidence>
<organism evidence="1 2">
    <name type="scientific">Vibrio vulnificus (strain YJ016)</name>
    <dbReference type="NCBI Taxonomy" id="196600"/>
    <lineage>
        <taxon>Bacteria</taxon>
        <taxon>Pseudomonadati</taxon>
        <taxon>Pseudomonadota</taxon>
        <taxon>Gammaproteobacteria</taxon>
        <taxon>Vibrionales</taxon>
        <taxon>Vibrionaceae</taxon>
        <taxon>Vibrio</taxon>
    </lineage>
</organism>
<name>Q7ML47_VIBVY</name>
<accession>Q7ML47</accession>